<dbReference type="AlphaFoldDB" id="A0A0C4E5A8"/>
<name>A0A0C4E5A8_MAGP6</name>
<reference evidence="2" key="4">
    <citation type="journal article" date="2015" name="G3 (Bethesda)">
        <title>Genome sequences of three phytopathogenic species of the Magnaporthaceae family of fungi.</title>
        <authorList>
            <person name="Okagaki L.H."/>
            <person name="Nunes C.C."/>
            <person name="Sailsbery J."/>
            <person name="Clay B."/>
            <person name="Brown D."/>
            <person name="John T."/>
            <person name="Oh Y."/>
            <person name="Young N."/>
            <person name="Fitzgerald M."/>
            <person name="Haas B.J."/>
            <person name="Zeng Q."/>
            <person name="Young S."/>
            <person name="Adiconis X."/>
            <person name="Fan L."/>
            <person name="Levin J.Z."/>
            <person name="Mitchell T.K."/>
            <person name="Okubara P.A."/>
            <person name="Farman M.L."/>
            <person name="Kohn L.M."/>
            <person name="Birren B."/>
            <person name="Ma L.-J."/>
            <person name="Dean R.A."/>
        </authorList>
    </citation>
    <scope>NUCLEOTIDE SEQUENCE</scope>
    <source>
        <strain evidence="2">ATCC 64411 / 73-15</strain>
    </source>
</reference>
<dbReference type="PANTHER" id="PTHR38643:SF1">
    <property type="entry name" value="PURINE NUCLEOSIDE PERMEASE C285.05-RELATED"/>
    <property type="match status" value="1"/>
</dbReference>
<dbReference type="GO" id="GO:0005783">
    <property type="term" value="C:endoplasmic reticulum"/>
    <property type="evidence" value="ECO:0007669"/>
    <property type="project" value="TreeGrafter"/>
</dbReference>
<proteinExistence type="predicted"/>
<dbReference type="OrthoDB" id="2331083at2759"/>
<dbReference type="eggNOG" id="ENOG502QQPU">
    <property type="taxonomic scope" value="Eukaryota"/>
</dbReference>
<reference evidence="3" key="2">
    <citation type="submission" date="2010-05" db="EMBL/GenBank/DDBJ databases">
        <title>The genome sequence of Magnaporthe poae strain ATCC 64411.</title>
        <authorList>
            <person name="Ma L.-J."/>
            <person name="Dead R."/>
            <person name="Young S."/>
            <person name="Zeng Q."/>
            <person name="Koehrsen M."/>
            <person name="Alvarado L."/>
            <person name="Berlin A."/>
            <person name="Chapman S.B."/>
            <person name="Chen Z."/>
            <person name="Freedman E."/>
            <person name="Gellesch M."/>
            <person name="Goldberg J."/>
            <person name="Griggs A."/>
            <person name="Gujja S."/>
            <person name="Heilman E.R."/>
            <person name="Heiman D."/>
            <person name="Hepburn T."/>
            <person name="Howarth C."/>
            <person name="Jen D."/>
            <person name="Larson L."/>
            <person name="Mehta T."/>
            <person name="Neiman D."/>
            <person name="Pearson M."/>
            <person name="Roberts A."/>
            <person name="Saif S."/>
            <person name="Shea T."/>
            <person name="Shenoy N."/>
            <person name="Sisk P."/>
            <person name="Stolte C."/>
            <person name="Sykes S."/>
            <person name="Walk T."/>
            <person name="White J."/>
            <person name="Yandava C."/>
            <person name="Haas B."/>
            <person name="Nusbaum C."/>
            <person name="Birren B."/>
        </authorList>
    </citation>
    <scope>NUCLEOTIDE SEQUENCE [LARGE SCALE GENOMIC DNA]</scope>
    <source>
        <strain evidence="3">ATCC 64411 / 73-15</strain>
    </source>
</reference>
<dbReference type="Proteomes" id="UP000011715">
    <property type="component" value="Unassembled WGS sequence"/>
</dbReference>
<dbReference type="EMBL" id="GL876971">
    <property type="protein sequence ID" value="KLU88689.1"/>
    <property type="molecule type" value="Genomic_DNA"/>
</dbReference>
<dbReference type="STRING" id="644358.A0A0C4E5A8"/>
<evidence type="ECO:0000313" key="2">
    <source>
        <dbReference type="EnsemblFungi" id="MAPG_07674T0"/>
    </source>
</evidence>
<reference evidence="2" key="5">
    <citation type="submission" date="2015-06" db="UniProtKB">
        <authorList>
            <consortium name="EnsemblFungi"/>
        </authorList>
    </citation>
    <scope>IDENTIFICATION</scope>
    <source>
        <strain evidence="2">ATCC 64411</strain>
    </source>
</reference>
<protein>
    <submittedName>
        <fullName evidence="1 2">Uncharacterized protein</fullName>
    </submittedName>
</protein>
<dbReference type="EnsemblFungi" id="MAPG_07674T0">
    <property type="protein sequence ID" value="MAPG_07674T0"/>
    <property type="gene ID" value="MAPG_07674"/>
</dbReference>
<dbReference type="GO" id="GO:0055085">
    <property type="term" value="P:transmembrane transport"/>
    <property type="evidence" value="ECO:0007669"/>
    <property type="project" value="InterPro"/>
</dbReference>
<reference evidence="1" key="3">
    <citation type="submission" date="2011-03" db="EMBL/GenBank/DDBJ databases">
        <title>Annotation of Magnaporthe poae ATCC 64411.</title>
        <authorList>
            <person name="Ma L.-J."/>
            <person name="Dead R."/>
            <person name="Young S.K."/>
            <person name="Zeng Q."/>
            <person name="Gargeya S."/>
            <person name="Fitzgerald M."/>
            <person name="Haas B."/>
            <person name="Abouelleil A."/>
            <person name="Alvarado L."/>
            <person name="Arachchi H.M."/>
            <person name="Berlin A."/>
            <person name="Brown A."/>
            <person name="Chapman S.B."/>
            <person name="Chen Z."/>
            <person name="Dunbar C."/>
            <person name="Freedman E."/>
            <person name="Gearin G."/>
            <person name="Gellesch M."/>
            <person name="Goldberg J."/>
            <person name="Griggs A."/>
            <person name="Gujja S."/>
            <person name="Heiman D."/>
            <person name="Howarth C."/>
            <person name="Larson L."/>
            <person name="Lui A."/>
            <person name="MacDonald P.J.P."/>
            <person name="Mehta T."/>
            <person name="Montmayeur A."/>
            <person name="Murphy C."/>
            <person name="Neiman D."/>
            <person name="Pearson M."/>
            <person name="Priest M."/>
            <person name="Roberts A."/>
            <person name="Saif S."/>
            <person name="Shea T."/>
            <person name="Shenoy N."/>
            <person name="Sisk P."/>
            <person name="Stolte C."/>
            <person name="Sykes S."/>
            <person name="Yandava C."/>
            <person name="Wortman J."/>
            <person name="Nusbaum C."/>
            <person name="Birren B."/>
        </authorList>
    </citation>
    <scope>NUCLEOTIDE SEQUENCE</scope>
    <source>
        <strain evidence="1">ATCC 64411</strain>
    </source>
</reference>
<reference evidence="1" key="1">
    <citation type="submission" date="2010-05" db="EMBL/GenBank/DDBJ databases">
        <title>The Genome Sequence of Magnaporthe poae strain ATCC 64411.</title>
        <authorList>
            <consortium name="The Broad Institute Genome Sequencing Platform"/>
            <consortium name="Broad Institute Genome Sequencing Center for Infectious Disease"/>
            <person name="Ma L.-J."/>
            <person name="Dead R."/>
            <person name="Young S."/>
            <person name="Zeng Q."/>
            <person name="Koehrsen M."/>
            <person name="Alvarado L."/>
            <person name="Berlin A."/>
            <person name="Chapman S.B."/>
            <person name="Chen Z."/>
            <person name="Freedman E."/>
            <person name="Gellesch M."/>
            <person name="Goldberg J."/>
            <person name="Griggs A."/>
            <person name="Gujja S."/>
            <person name="Heilman E.R."/>
            <person name="Heiman D."/>
            <person name="Hepburn T."/>
            <person name="Howarth C."/>
            <person name="Jen D."/>
            <person name="Larson L."/>
            <person name="Mehta T."/>
            <person name="Neiman D."/>
            <person name="Pearson M."/>
            <person name="Roberts A."/>
            <person name="Saif S."/>
            <person name="Shea T."/>
            <person name="Shenoy N."/>
            <person name="Sisk P."/>
            <person name="Stolte C."/>
            <person name="Sykes S."/>
            <person name="Walk T."/>
            <person name="White J."/>
            <person name="Yandava C."/>
            <person name="Haas B."/>
            <person name="Nusbaum C."/>
            <person name="Birren B."/>
        </authorList>
    </citation>
    <scope>NUCLEOTIDE SEQUENCE</scope>
    <source>
        <strain evidence="1">ATCC 64411</strain>
    </source>
</reference>
<keyword evidence="3" id="KW-1185">Reference proteome</keyword>
<dbReference type="EMBL" id="ADBL01001856">
    <property type="status" value="NOT_ANNOTATED_CDS"/>
    <property type="molecule type" value="Genomic_DNA"/>
</dbReference>
<gene>
    <name evidence="1" type="ORF">MAPG_07674</name>
</gene>
<evidence type="ECO:0000313" key="3">
    <source>
        <dbReference type="Proteomes" id="UP000011715"/>
    </source>
</evidence>
<dbReference type="Pfam" id="PF06516">
    <property type="entry name" value="NUP"/>
    <property type="match status" value="1"/>
</dbReference>
<dbReference type="InterPro" id="IPR009486">
    <property type="entry name" value="Pur_nuclsid_perm"/>
</dbReference>
<evidence type="ECO:0000313" key="1">
    <source>
        <dbReference type="EMBL" id="KLU88689.1"/>
    </source>
</evidence>
<sequence length="200" mass="21973">MRDEPKAADRTPTLQHPLPTGLLDLSENLHVWVNAPPNLSGQRLAGVVFPDSLGQYRPRHHGDGLPGKKYAVRGLVFQKASEPPAVEKCDTATSGVYYAGELLSNAFDNTTRAWTNSCLTAQEGNAVLEVLVKMHIVKMLDFRRVIAMRTGSNPDRPSPGVTPFEHLRVLHQNGFAIAIANMWPPVESSSSSIMCYDEPE</sequence>
<organism evidence="2 3">
    <name type="scientific">Magnaporthiopsis poae (strain ATCC 64411 / 73-15)</name>
    <name type="common">Kentucky bluegrass fungus</name>
    <name type="synonym">Magnaporthe poae</name>
    <dbReference type="NCBI Taxonomy" id="644358"/>
    <lineage>
        <taxon>Eukaryota</taxon>
        <taxon>Fungi</taxon>
        <taxon>Dikarya</taxon>
        <taxon>Ascomycota</taxon>
        <taxon>Pezizomycotina</taxon>
        <taxon>Sordariomycetes</taxon>
        <taxon>Sordariomycetidae</taxon>
        <taxon>Magnaporthales</taxon>
        <taxon>Magnaporthaceae</taxon>
        <taxon>Magnaporthiopsis</taxon>
    </lineage>
</organism>
<accession>A0A0C4E5A8</accession>
<dbReference type="VEuPathDB" id="FungiDB:MAPG_07674"/>
<dbReference type="PANTHER" id="PTHR38643">
    <property type="entry name" value="PURINE NUCLEOSIDE PERMEASE C285.05-RELATED"/>
    <property type="match status" value="1"/>
</dbReference>